<evidence type="ECO:0000313" key="2">
    <source>
        <dbReference type="EMBL" id="VWC74140.1"/>
    </source>
</evidence>
<evidence type="ECO:0000313" key="3">
    <source>
        <dbReference type="Proteomes" id="UP000494110"/>
    </source>
</evidence>
<evidence type="ECO:0000256" key="1">
    <source>
        <dbReference type="SAM" id="MobiDB-lite"/>
    </source>
</evidence>
<reference evidence="2 3" key="1">
    <citation type="submission" date="2019-09" db="EMBL/GenBank/DDBJ databases">
        <authorList>
            <person name="Depoorter E."/>
        </authorList>
    </citation>
    <scope>NUCLEOTIDE SEQUENCE [LARGE SCALE GENOMIC DNA]</scope>
    <source>
        <strain evidence="2">R-39750</strain>
    </source>
</reference>
<dbReference type="AlphaFoldDB" id="A0A6P2UGQ5"/>
<protein>
    <submittedName>
        <fullName evidence="2">Uncharacterized protein</fullName>
    </submittedName>
</protein>
<sequence length="128" mass="13898">MTHAKADSPDQALMREQASQMHQQTSNLATQVREAQQKLDKARSELMLLRTIEAPAYVTSFFGTGVYGISPPDLTKEAAAWITGHRDNDSSHPAQLLVPETTAAAMAGNPSTVLQFQIGVSQVPEHAR</sequence>
<proteinExistence type="predicted"/>
<feature type="region of interest" description="Disordered" evidence="1">
    <location>
        <begin position="1"/>
        <end position="39"/>
    </location>
</feature>
<dbReference type="EMBL" id="CABVQN010000003">
    <property type="protein sequence ID" value="VWC74140.1"/>
    <property type="molecule type" value="Genomic_DNA"/>
</dbReference>
<organism evidence="2 3">
    <name type="scientific">Burkholderia lata (strain ATCC 17760 / DSM 23089 / LMG 22485 / NCIMB 9086 / R18194 / 383)</name>
    <dbReference type="NCBI Taxonomy" id="482957"/>
    <lineage>
        <taxon>Bacteria</taxon>
        <taxon>Pseudomonadati</taxon>
        <taxon>Pseudomonadota</taxon>
        <taxon>Betaproteobacteria</taxon>
        <taxon>Burkholderiales</taxon>
        <taxon>Burkholderiaceae</taxon>
        <taxon>Burkholderia</taxon>
        <taxon>Burkholderia cepacia complex</taxon>
    </lineage>
</organism>
<dbReference type="Proteomes" id="UP000494110">
    <property type="component" value="Unassembled WGS sequence"/>
</dbReference>
<gene>
    <name evidence="2" type="ORF">BLA39750_00752</name>
</gene>
<feature type="compositionally biased region" description="Polar residues" evidence="1">
    <location>
        <begin position="17"/>
        <end position="34"/>
    </location>
</feature>
<name>A0A6P2UGQ5_BURL3</name>
<accession>A0A6P2UGQ5</accession>